<sequence>MSYKATVSNLKKHMIRKHPTVQLLHENVEKENDNPVLNDPEEGSEGTSVEVFSAIVTTVPPHQVDLEAVASTSKCRSNPFSVVQDESFRQYTKALNPAYEIPTRQVISKTFVPSFYEECLVICKEKIKEVQAVSLTTDCWTSGNNDSFIGITIHFVDDDFKLQTMLLKCAVFNKSHISANLSDELNTISEEWGVNRKVVLAVSDNAANIASAIKNGTNYRKTKLTTFQENVGDKNPKKLLQDVVTRWNSTFYMIERFVILEEAVRSTVALLDTALPQVTVEDWGILKELKTILEPFEDATCVISGQQYLVPSLVIVITGGLLDVCQELLTTNMTSSAMAVIKKLQYGLRNRLGNVEYSNTLAITTFLDPRYKTLPFKNNDAMERVKKNIISELADEISNKEPRQLDSETSETTSAETEPKKQKFSIWTSIDKIASQEGIKTPVKSSTSKAVIEVQRYMEEDILDRKKRSLRVVEGT</sequence>
<dbReference type="SUPFAM" id="SSF140996">
    <property type="entry name" value="Hermes dimerisation domain"/>
    <property type="match status" value="1"/>
</dbReference>
<keyword evidence="2" id="KW-0479">Metal-binding</keyword>
<feature type="region of interest" description="Disordered" evidence="6">
    <location>
        <begin position="400"/>
        <end position="422"/>
    </location>
</feature>
<dbReference type="InterPro" id="IPR052035">
    <property type="entry name" value="ZnF_BED_domain_contain"/>
</dbReference>
<dbReference type="InterPro" id="IPR012337">
    <property type="entry name" value="RNaseH-like_sf"/>
</dbReference>
<keyword evidence="3" id="KW-0863">Zinc-finger</keyword>
<evidence type="ECO:0000313" key="8">
    <source>
        <dbReference type="Proteomes" id="UP001162156"/>
    </source>
</evidence>
<keyword evidence="5" id="KW-0539">Nucleus</keyword>
<dbReference type="EMBL" id="JANEYF010001731">
    <property type="protein sequence ID" value="KAJ8958368.1"/>
    <property type="molecule type" value="Genomic_DNA"/>
</dbReference>
<evidence type="ECO:0000256" key="5">
    <source>
        <dbReference type="ARBA" id="ARBA00023242"/>
    </source>
</evidence>
<gene>
    <name evidence="7" type="ORF">NQ314_006429</name>
</gene>
<dbReference type="AlphaFoldDB" id="A0AAV8Z592"/>
<evidence type="ECO:0000313" key="7">
    <source>
        <dbReference type="EMBL" id="KAJ8958368.1"/>
    </source>
</evidence>
<dbReference type="PANTHER" id="PTHR46481">
    <property type="entry name" value="ZINC FINGER BED DOMAIN-CONTAINING PROTEIN 4"/>
    <property type="match status" value="1"/>
</dbReference>
<keyword evidence="4" id="KW-0862">Zinc</keyword>
<feature type="region of interest" description="Disordered" evidence="6">
    <location>
        <begin position="26"/>
        <end position="45"/>
    </location>
</feature>
<evidence type="ECO:0000256" key="6">
    <source>
        <dbReference type="SAM" id="MobiDB-lite"/>
    </source>
</evidence>
<dbReference type="GO" id="GO:0008270">
    <property type="term" value="F:zinc ion binding"/>
    <property type="evidence" value="ECO:0007669"/>
    <property type="project" value="UniProtKB-KW"/>
</dbReference>
<reference evidence="7" key="1">
    <citation type="journal article" date="2023" name="Insect Mol. Biol.">
        <title>Genome sequencing provides insights into the evolution of gene families encoding plant cell wall-degrading enzymes in longhorned beetles.</title>
        <authorList>
            <person name="Shin N.R."/>
            <person name="Okamura Y."/>
            <person name="Kirsch R."/>
            <person name="Pauchet Y."/>
        </authorList>
    </citation>
    <scope>NUCLEOTIDE SEQUENCE</scope>
    <source>
        <strain evidence="7">RBIC_L_NR</strain>
    </source>
</reference>
<dbReference type="Proteomes" id="UP001162156">
    <property type="component" value="Unassembled WGS sequence"/>
</dbReference>
<accession>A0AAV8Z592</accession>
<organism evidence="7 8">
    <name type="scientific">Rhamnusium bicolor</name>
    <dbReference type="NCBI Taxonomy" id="1586634"/>
    <lineage>
        <taxon>Eukaryota</taxon>
        <taxon>Metazoa</taxon>
        <taxon>Ecdysozoa</taxon>
        <taxon>Arthropoda</taxon>
        <taxon>Hexapoda</taxon>
        <taxon>Insecta</taxon>
        <taxon>Pterygota</taxon>
        <taxon>Neoptera</taxon>
        <taxon>Endopterygota</taxon>
        <taxon>Coleoptera</taxon>
        <taxon>Polyphaga</taxon>
        <taxon>Cucujiformia</taxon>
        <taxon>Chrysomeloidea</taxon>
        <taxon>Cerambycidae</taxon>
        <taxon>Lepturinae</taxon>
        <taxon>Rhagiini</taxon>
        <taxon>Rhamnusium</taxon>
    </lineage>
</organism>
<evidence type="ECO:0000256" key="2">
    <source>
        <dbReference type="ARBA" id="ARBA00022723"/>
    </source>
</evidence>
<dbReference type="GO" id="GO:0005634">
    <property type="term" value="C:nucleus"/>
    <property type="evidence" value="ECO:0007669"/>
    <property type="project" value="UniProtKB-SubCell"/>
</dbReference>
<comment type="subcellular location">
    <subcellularLocation>
        <location evidence="1">Nucleus</location>
    </subcellularLocation>
</comment>
<evidence type="ECO:0000256" key="1">
    <source>
        <dbReference type="ARBA" id="ARBA00004123"/>
    </source>
</evidence>
<proteinExistence type="predicted"/>
<dbReference type="SUPFAM" id="SSF53098">
    <property type="entry name" value="Ribonuclease H-like"/>
    <property type="match status" value="1"/>
</dbReference>
<evidence type="ECO:0000256" key="3">
    <source>
        <dbReference type="ARBA" id="ARBA00022771"/>
    </source>
</evidence>
<comment type="caution">
    <text evidence="7">The sequence shown here is derived from an EMBL/GenBank/DDBJ whole genome shotgun (WGS) entry which is preliminary data.</text>
</comment>
<dbReference type="PANTHER" id="PTHR46481:SF10">
    <property type="entry name" value="ZINC FINGER BED DOMAIN-CONTAINING PROTEIN 39"/>
    <property type="match status" value="1"/>
</dbReference>
<evidence type="ECO:0000256" key="4">
    <source>
        <dbReference type="ARBA" id="ARBA00022833"/>
    </source>
</evidence>
<keyword evidence="8" id="KW-1185">Reference proteome</keyword>
<protein>
    <submittedName>
        <fullName evidence="7">Uncharacterized protein</fullName>
    </submittedName>
</protein>
<name>A0AAV8Z592_9CUCU</name>